<organism evidence="2 3">
    <name type="scientific">Streptomyces chlorus</name>
    <dbReference type="NCBI Taxonomy" id="887452"/>
    <lineage>
        <taxon>Bacteria</taxon>
        <taxon>Bacillati</taxon>
        <taxon>Actinomycetota</taxon>
        <taxon>Actinomycetes</taxon>
        <taxon>Kitasatosporales</taxon>
        <taxon>Streptomycetaceae</taxon>
        <taxon>Streptomyces</taxon>
    </lineage>
</organism>
<evidence type="ECO:0000256" key="1">
    <source>
        <dbReference type="SAM" id="MobiDB-lite"/>
    </source>
</evidence>
<protein>
    <submittedName>
        <fullName evidence="2">Uncharacterized protein</fullName>
    </submittedName>
</protein>
<feature type="region of interest" description="Disordered" evidence="1">
    <location>
        <begin position="14"/>
        <end position="42"/>
    </location>
</feature>
<gene>
    <name evidence="2" type="ORF">ACFPZI_03300</name>
</gene>
<keyword evidence="3" id="KW-1185">Reference proteome</keyword>
<evidence type="ECO:0000313" key="3">
    <source>
        <dbReference type="Proteomes" id="UP001596180"/>
    </source>
</evidence>
<reference evidence="3" key="1">
    <citation type="journal article" date="2019" name="Int. J. Syst. Evol. Microbiol.">
        <title>The Global Catalogue of Microorganisms (GCM) 10K type strain sequencing project: providing services to taxonomists for standard genome sequencing and annotation.</title>
        <authorList>
            <consortium name="The Broad Institute Genomics Platform"/>
            <consortium name="The Broad Institute Genome Sequencing Center for Infectious Disease"/>
            <person name="Wu L."/>
            <person name="Ma J."/>
        </authorList>
    </citation>
    <scope>NUCLEOTIDE SEQUENCE [LARGE SCALE GENOMIC DNA]</scope>
    <source>
        <strain evidence="3">JCM 10411</strain>
    </source>
</reference>
<sequence>MALRTTATWQFAARHGRSSGGELLSTLGDAARPPQVTDLSEA</sequence>
<proteinExistence type="predicted"/>
<evidence type="ECO:0000313" key="2">
    <source>
        <dbReference type="EMBL" id="MFC5850898.1"/>
    </source>
</evidence>
<dbReference type="RefSeq" id="WP_381357942.1">
    <property type="nucleotide sequence ID" value="NZ_JBHSOA010000006.1"/>
</dbReference>
<dbReference type="EMBL" id="JBHSOA010000006">
    <property type="protein sequence ID" value="MFC5850898.1"/>
    <property type="molecule type" value="Genomic_DNA"/>
</dbReference>
<accession>A0ABW1DQF4</accession>
<comment type="caution">
    <text evidence="2">The sequence shown here is derived from an EMBL/GenBank/DDBJ whole genome shotgun (WGS) entry which is preliminary data.</text>
</comment>
<name>A0ABW1DQF4_9ACTN</name>
<dbReference type="Proteomes" id="UP001596180">
    <property type="component" value="Unassembled WGS sequence"/>
</dbReference>